<protein>
    <submittedName>
        <fullName evidence="1">Uncharacterized protein</fullName>
    </submittedName>
</protein>
<evidence type="ECO:0000313" key="3">
    <source>
        <dbReference type="Proteomes" id="UP000681720"/>
    </source>
</evidence>
<evidence type="ECO:0000313" key="2">
    <source>
        <dbReference type="EMBL" id="CAF4989805.1"/>
    </source>
</evidence>
<accession>A0A8S3AKX0</accession>
<evidence type="ECO:0000313" key="1">
    <source>
        <dbReference type="EMBL" id="CAF4740529.1"/>
    </source>
</evidence>
<sequence length="48" mass="5195">MPSTLPIPVPPINTIQTSLFNNPNDINSISLQPPMTSLPPTILHPSFT</sequence>
<gene>
    <name evidence="1" type="ORF">GIL414_LOCUS44701</name>
    <name evidence="2" type="ORF">SMN809_LOCUS56221</name>
</gene>
<dbReference type="EMBL" id="CAJOBJ010135602">
    <property type="protein sequence ID" value="CAF4740529.1"/>
    <property type="molecule type" value="Genomic_DNA"/>
</dbReference>
<proteinExistence type="predicted"/>
<feature type="non-terminal residue" evidence="1">
    <location>
        <position position="48"/>
    </location>
</feature>
<name>A0A8S3AKX0_9BILA</name>
<dbReference type="Proteomes" id="UP000676336">
    <property type="component" value="Unassembled WGS sequence"/>
</dbReference>
<dbReference type="EMBL" id="CAJOBI010200393">
    <property type="protein sequence ID" value="CAF4989805.1"/>
    <property type="molecule type" value="Genomic_DNA"/>
</dbReference>
<dbReference type="AlphaFoldDB" id="A0A8S3AKX0"/>
<organism evidence="1 3">
    <name type="scientific">Rotaria magnacalcarata</name>
    <dbReference type="NCBI Taxonomy" id="392030"/>
    <lineage>
        <taxon>Eukaryota</taxon>
        <taxon>Metazoa</taxon>
        <taxon>Spiralia</taxon>
        <taxon>Gnathifera</taxon>
        <taxon>Rotifera</taxon>
        <taxon>Eurotatoria</taxon>
        <taxon>Bdelloidea</taxon>
        <taxon>Philodinida</taxon>
        <taxon>Philodinidae</taxon>
        <taxon>Rotaria</taxon>
    </lineage>
</organism>
<dbReference type="Proteomes" id="UP000681720">
    <property type="component" value="Unassembled WGS sequence"/>
</dbReference>
<comment type="caution">
    <text evidence="1">The sequence shown here is derived from an EMBL/GenBank/DDBJ whole genome shotgun (WGS) entry which is preliminary data.</text>
</comment>
<reference evidence="1" key="1">
    <citation type="submission" date="2021-02" db="EMBL/GenBank/DDBJ databases">
        <authorList>
            <person name="Nowell W R."/>
        </authorList>
    </citation>
    <scope>NUCLEOTIDE SEQUENCE</scope>
</reference>